<dbReference type="PANTHER" id="PTHR10887:SF495">
    <property type="entry name" value="HELICASE SENATAXIN ISOFORM X1-RELATED"/>
    <property type="match status" value="1"/>
</dbReference>
<keyword evidence="3 9" id="KW-0378">Hydrolase</keyword>
<keyword evidence="2" id="KW-0547">Nucleotide-binding</keyword>
<feature type="domain" description="DNA2/NAM7 helicase helicase" evidence="7">
    <location>
        <begin position="449"/>
        <end position="710"/>
    </location>
</feature>
<dbReference type="Proteomes" id="UP000245771">
    <property type="component" value="Unassembled WGS sequence"/>
</dbReference>
<evidence type="ECO:0000256" key="2">
    <source>
        <dbReference type="ARBA" id="ARBA00022741"/>
    </source>
</evidence>
<dbReference type="GeneID" id="37021475"/>
<evidence type="ECO:0000259" key="7">
    <source>
        <dbReference type="Pfam" id="PF13086"/>
    </source>
</evidence>
<dbReference type="SUPFAM" id="SSF52540">
    <property type="entry name" value="P-loop containing nucleoside triphosphate hydrolases"/>
    <property type="match status" value="1"/>
</dbReference>
<accession>A0A316V2F1</accession>
<gene>
    <name evidence="9" type="ORF">FA14DRAFT_162619</name>
</gene>
<evidence type="ECO:0000259" key="8">
    <source>
        <dbReference type="Pfam" id="PF13087"/>
    </source>
</evidence>
<protein>
    <submittedName>
        <fullName evidence="9">P-loop containing nucleoside triphosphate hydrolase protein</fullName>
    </submittedName>
</protein>
<feature type="compositionally biased region" description="Basic and acidic residues" evidence="6">
    <location>
        <begin position="134"/>
        <end position="144"/>
    </location>
</feature>
<evidence type="ECO:0000256" key="1">
    <source>
        <dbReference type="ARBA" id="ARBA00007913"/>
    </source>
</evidence>
<evidence type="ECO:0000256" key="6">
    <source>
        <dbReference type="SAM" id="MobiDB-lite"/>
    </source>
</evidence>
<feature type="domain" description="DNA2/NAM7 helicase-like C-terminal" evidence="8">
    <location>
        <begin position="719"/>
        <end position="939"/>
    </location>
</feature>
<feature type="region of interest" description="Disordered" evidence="6">
    <location>
        <begin position="1"/>
        <end position="81"/>
    </location>
</feature>
<dbReference type="Gene3D" id="3.40.50.300">
    <property type="entry name" value="P-loop containing nucleotide triphosphate hydrolases"/>
    <property type="match status" value="2"/>
</dbReference>
<feature type="compositionally biased region" description="Acidic residues" evidence="6">
    <location>
        <begin position="324"/>
        <end position="334"/>
    </location>
</feature>
<evidence type="ECO:0000313" key="9">
    <source>
        <dbReference type="EMBL" id="PWN31690.1"/>
    </source>
</evidence>
<keyword evidence="10" id="KW-1185">Reference proteome</keyword>
<organism evidence="9 10">
    <name type="scientific">Meira miltonrushii</name>
    <dbReference type="NCBI Taxonomy" id="1280837"/>
    <lineage>
        <taxon>Eukaryota</taxon>
        <taxon>Fungi</taxon>
        <taxon>Dikarya</taxon>
        <taxon>Basidiomycota</taxon>
        <taxon>Ustilaginomycotina</taxon>
        <taxon>Exobasidiomycetes</taxon>
        <taxon>Exobasidiales</taxon>
        <taxon>Brachybasidiaceae</taxon>
        <taxon>Meira</taxon>
    </lineage>
</organism>
<evidence type="ECO:0000256" key="3">
    <source>
        <dbReference type="ARBA" id="ARBA00022801"/>
    </source>
</evidence>
<reference evidence="9 10" key="1">
    <citation type="journal article" date="2018" name="Mol. Biol. Evol.">
        <title>Broad Genomic Sampling Reveals a Smut Pathogenic Ancestry of the Fungal Clade Ustilaginomycotina.</title>
        <authorList>
            <person name="Kijpornyongpan T."/>
            <person name="Mondo S.J."/>
            <person name="Barry K."/>
            <person name="Sandor L."/>
            <person name="Lee J."/>
            <person name="Lipzen A."/>
            <person name="Pangilinan J."/>
            <person name="LaButti K."/>
            <person name="Hainaut M."/>
            <person name="Henrissat B."/>
            <person name="Grigoriev I.V."/>
            <person name="Spatafora J.W."/>
            <person name="Aime M.C."/>
        </authorList>
    </citation>
    <scope>NUCLEOTIDE SEQUENCE [LARGE SCALE GENOMIC DNA]</scope>
    <source>
        <strain evidence="9 10">MCA 3882</strain>
    </source>
</reference>
<dbReference type="InterPro" id="IPR045055">
    <property type="entry name" value="DNA2/NAM7-like"/>
</dbReference>
<feature type="region of interest" description="Disordered" evidence="6">
    <location>
        <begin position="308"/>
        <end position="335"/>
    </location>
</feature>
<name>A0A316V2F1_9BASI</name>
<feature type="compositionally biased region" description="Polar residues" evidence="6">
    <location>
        <begin position="1"/>
        <end position="11"/>
    </location>
</feature>
<dbReference type="AlphaFoldDB" id="A0A316V2F1"/>
<dbReference type="PANTHER" id="PTHR10887">
    <property type="entry name" value="DNA2/NAM7 HELICASE FAMILY"/>
    <property type="match status" value="1"/>
</dbReference>
<dbReference type="OrthoDB" id="6513042at2759"/>
<dbReference type="EMBL" id="KZ819607">
    <property type="protein sequence ID" value="PWN31690.1"/>
    <property type="molecule type" value="Genomic_DNA"/>
</dbReference>
<feature type="compositionally biased region" description="Polar residues" evidence="6">
    <location>
        <begin position="29"/>
        <end position="38"/>
    </location>
</feature>
<dbReference type="Pfam" id="PF13086">
    <property type="entry name" value="AAA_11"/>
    <property type="match status" value="1"/>
</dbReference>
<dbReference type="FunFam" id="3.40.50.300:FF:000326">
    <property type="entry name" value="P-loop containing nucleoside triphosphate hydrolase"/>
    <property type="match status" value="1"/>
</dbReference>
<feature type="region of interest" description="Disordered" evidence="6">
    <location>
        <begin position="575"/>
        <end position="594"/>
    </location>
</feature>
<dbReference type="GO" id="GO:0005524">
    <property type="term" value="F:ATP binding"/>
    <property type="evidence" value="ECO:0007669"/>
    <property type="project" value="UniProtKB-KW"/>
</dbReference>
<dbReference type="RefSeq" id="XP_025351992.1">
    <property type="nucleotide sequence ID" value="XM_025499694.1"/>
</dbReference>
<feature type="compositionally biased region" description="Basic and acidic residues" evidence="6">
    <location>
        <begin position="580"/>
        <end position="594"/>
    </location>
</feature>
<dbReference type="GO" id="GO:0016787">
    <property type="term" value="F:hydrolase activity"/>
    <property type="evidence" value="ECO:0007669"/>
    <property type="project" value="UniProtKB-KW"/>
</dbReference>
<dbReference type="InterPro" id="IPR041679">
    <property type="entry name" value="DNA2/NAM7-like_C"/>
</dbReference>
<feature type="region of interest" description="Disordered" evidence="6">
    <location>
        <begin position="111"/>
        <end position="172"/>
    </location>
</feature>
<evidence type="ECO:0000313" key="10">
    <source>
        <dbReference type="Proteomes" id="UP000245771"/>
    </source>
</evidence>
<dbReference type="InterPro" id="IPR047187">
    <property type="entry name" value="SF1_C_Upf1"/>
</dbReference>
<dbReference type="InterPro" id="IPR027417">
    <property type="entry name" value="P-loop_NTPase"/>
</dbReference>
<dbReference type="GO" id="GO:0005694">
    <property type="term" value="C:chromosome"/>
    <property type="evidence" value="ECO:0007669"/>
    <property type="project" value="UniProtKB-ARBA"/>
</dbReference>
<dbReference type="InterPro" id="IPR041677">
    <property type="entry name" value="DNA2/NAM7_AAA_11"/>
</dbReference>
<sequence length="1025" mass="114409">MQRSKQATYNSADRKQVASLRSDFDALPPSQQASSSRNPFGKTAVFEADENSLGSYTDIDRSRSDPQPLNYHENDGFEPESFVAAEDWQDEQMQHCSSNEVDAASEELAGIQEASPSEDIQGKAKEVKKRRSAKTKETKEDEPLFGRGQQRRAASKTVLNGGMTQQDKLDRKNHIESVALRDGVLSAQAETKALKKLDAQRRQRRKTHLLTLQPYIERNMRLIDLEAEEERKTVELQRTWSDARLRLEGVMIQGLEGYWLQASASVGLEDELTGFSKTTSAPSQRTAVFHRPGKAKLGWTKIQKGDQLSLRAEKSPKQRSAENTDQEGPTEEEGVIGTVRNISEFELRIVFREPPADLDLLSSSAWRVDLAYNDTIEERLRASVEAVAHDVDATQRAGAELSGTHLVDVLLDQPKKKKGTDVDSTAPLPITEWIRQHRPTIPAPNLSHLTTSQREAVELMLGERISLIQGPPGTGKTSTIVAALKVLKHHYEIPHPILLTSHTNVAVDNLAQGCKETGLNVVRAGPTARVREAIMDITLEGRMEKHPSKGALDRTEAQRVNTVLELQKAQRFVYSQQNKGKQENAQKRKNDDDLADRFHPSSFDAIVEDDIQAPAYDAGSITRLKQKLSRLIQRAYLIRRNIETDIFAEADVVCCTALSAPLIHAIDFPLVFFDEATMATEPITLATITKGCQQLSLIGDHKQLSPLIRSREAQTEGLGESMFERLMERGDLKSVMLDTQHRMHPSLAAFSGEEFYDGKLKDGAKTSKMVPLQSSFAKEKGENANTGFLTFVHHNGRESLAKSKSLENEAEAEIVVSIVADLLAKNEDLHGSDIAILTPYAGQRQLIARSLLEPSSALRKLFTRQLELRGGQAAKARVRELPRLEIETIDGFEGREKRAIVFSMVRNNAGRFWGFLTEHKRWNVALTRARNGMWIVGSMSMLEQRAPWEDIATITRQATELVKASAGTTNTDADEEDGIDDAINRITWKPQTGDHAGFITRFASHLRRNECVINAKDMHTDAKRV</sequence>
<dbReference type="Pfam" id="PF13087">
    <property type="entry name" value="AAA_12"/>
    <property type="match status" value="1"/>
</dbReference>
<keyword evidence="4" id="KW-0347">Helicase</keyword>
<dbReference type="CDD" id="cd18808">
    <property type="entry name" value="SF1_C_Upf1"/>
    <property type="match status" value="1"/>
</dbReference>
<dbReference type="STRING" id="1280837.A0A316V2F1"/>
<comment type="similarity">
    <text evidence="1">Belongs to the DNA2/NAM7 helicase family.</text>
</comment>
<evidence type="ECO:0000256" key="4">
    <source>
        <dbReference type="ARBA" id="ARBA00022806"/>
    </source>
</evidence>
<keyword evidence="5" id="KW-0067">ATP-binding</keyword>
<evidence type="ECO:0000256" key="5">
    <source>
        <dbReference type="ARBA" id="ARBA00022840"/>
    </source>
</evidence>
<feature type="compositionally biased region" description="Basic and acidic residues" evidence="6">
    <location>
        <begin position="311"/>
        <end position="322"/>
    </location>
</feature>
<dbReference type="GO" id="GO:0004386">
    <property type="term" value="F:helicase activity"/>
    <property type="evidence" value="ECO:0007669"/>
    <property type="project" value="UniProtKB-KW"/>
</dbReference>
<dbReference type="InParanoid" id="A0A316V2F1"/>
<proteinExistence type="inferred from homology"/>